<dbReference type="SMART" id="SM00091">
    <property type="entry name" value="PAS"/>
    <property type="match status" value="1"/>
</dbReference>
<dbReference type="SUPFAM" id="SSF47384">
    <property type="entry name" value="Homodimeric domain of signal transducing histidine kinase"/>
    <property type="match status" value="1"/>
</dbReference>
<dbReference type="InterPro" id="IPR029016">
    <property type="entry name" value="GAF-like_dom_sf"/>
</dbReference>
<dbReference type="InterPro" id="IPR003018">
    <property type="entry name" value="GAF"/>
</dbReference>
<evidence type="ECO:0000256" key="4">
    <source>
        <dbReference type="ARBA" id="ARBA00022679"/>
    </source>
</evidence>
<keyword evidence="7" id="KW-0067">ATP-binding</keyword>
<evidence type="ECO:0000256" key="3">
    <source>
        <dbReference type="ARBA" id="ARBA00022553"/>
    </source>
</evidence>
<organism evidence="13">
    <name type="scientific">Planktothricoides raciborskii GIHE-MW2</name>
    <dbReference type="NCBI Taxonomy" id="2792601"/>
    <lineage>
        <taxon>Bacteria</taxon>
        <taxon>Bacillati</taxon>
        <taxon>Cyanobacteriota</taxon>
        <taxon>Cyanophyceae</taxon>
        <taxon>Oscillatoriophycideae</taxon>
        <taxon>Oscillatoriales</taxon>
        <taxon>Oscillatoriaceae</taxon>
        <taxon>Planktothricoides</taxon>
    </lineage>
</organism>
<feature type="transmembrane region" description="Helical" evidence="9">
    <location>
        <begin position="7"/>
        <end position="30"/>
    </location>
</feature>
<evidence type="ECO:0000259" key="10">
    <source>
        <dbReference type="PROSITE" id="PS50109"/>
    </source>
</evidence>
<dbReference type="Pfam" id="PF00512">
    <property type="entry name" value="HisKA"/>
    <property type="match status" value="1"/>
</dbReference>
<dbReference type="InterPro" id="IPR000014">
    <property type="entry name" value="PAS"/>
</dbReference>
<feature type="transmembrane region" description="Helical" evidence="9">
    <location>
        <begin position="154"/>
        <end position="174"/>
    </location>
</feature>
<dbReference type="Pfam" id="PF08447">
    <property type="entry name" value="PAS_3"/>
    <property type="match status" value="1"/>
</dbReference>
<evidence type="ECO:0000256" key="5">
    <source>
        <dbReference type="ARBA" id="ARBA00022741"/>
    </source>
</evidence>
<evidence type="ECO:0000256" key="6">
    <source>
        <dbReference type="ARBA" id="ARBA00022777"/>
    </source>
</evidence>
<dbReference type="PROSITE" id="PS50112">
    <property type="entry name" value="PAS"/>
    <property type="match status" value="1"/>
</dbReference>
<reference evidence="13" key="1">
    <citation type="submission" date="2024-07" db="EMBL/GenBank/DDBJ databases">
        <authorList>
            <person name="Kim Y.J."/>
            <person name="Jeong J.Y."/>
        </authorList>
    </citation>
    <scope>NUCLEOTIDE SEQUENCE</scope>
    <source>
        <strain evidence="13">GIHE-MW2</strain>
    </source>
</reference>
<evidence type="ECO:0000259" key="11">
    <source>
        <dbReference type="PROSITE" id="PS50112"/>
    </source>
</evidence>
<dbReference type="SUPFAM" id="SSF55781">
    <property type="entry name" value="GAF domain-like"/>
    <property type="match status" value="1"/>
</dbReference>
<proteinExistence type="predicted"/>
<accession>A0AAU8J5W5</accession>
<evidence type="ECO:0000313" key="13">
    <source>
        <dbReference type="EMBL" id="XCM34474.1"/>
    </source>
</evidence>
<dbReference type="EC" id="2.7.13.3" evidence="2"/>
<evidence type="ECO:0000256" key="9">
    <source>
        <dbReference type="SAM" id="Phobius"/>
    </source>
</evidence>
<keyword evidence="6 13" id="KW-0418">Kinase</keyword>
<keyword evidence="9" id="KW-1133">Transmembrane helix</keyword>
<dbReference type="CDD" id="cd00082">
    <property type="entry name" value="HisKA"/>
    <property type="match status" value="1"/>
</dbReference>
<dbReference type="CDD" id="cd00130">
    <property type="entry name" value="PAS"/>
    <property type="match status" value="1"/>
</dbReference>
<evidence type="ECO:0000256" key="8">
    <source>
        <dbReference type="ARBA" id="ARBA00023012"/>
    </source>
</evidence>
<protein>
    <recommendedName>
        <fullName evidence="2">histidine kinase</fullName>
        <ecNumber evidence="2">2.7.13.3</ecNumber>
    </recommendedName>
</protein>
<dbReference type="Gene3D" id="3.30.450.40">
    <property type="match status" value="1"/>
</dbReference>
<evidence type="ECO:0000256" key="7">
    <source>
        <dbReference type="ARBA" id="ARBA00022840"/>
    </source>
</evidence>
<dbReference type="InterPro" id="IPR013655">
    <property type="entry name" value="PAS_fold_3"/>
</dbReference>
<gene>
    <name evidence="13" type="ORF">ABWT76_003074</name>
</gene>
<dbReference type="PANTHER" id="PTHR45339:SF1">
    <property type="entry name" value="HYBRID SIGNAL TRANSDUCTION HISTIDINE KINASE J"/>
    <property type="match status" value="1"/>
</dbReference>
<dbReference type="SMART" id="SM00086">
    <property type="entry name" value="PAC"/>
    <property type="match status" value="1"/>
</dbReference>
<dbReference type="PROSITE" id="PS50109">
    <property type="entry name" value="HIS_KIN"/>
    <property type="match status" value="1"/>
</dbReference>
<dbReference type="InterPro" id="IPR005467">
    <property type="entry name" value="His_kinase_dom"/>
</dbReference>
<keyword evidence="9" id="KW-0812">Transmembrane</keyword>
<keyword evidence="5" id="KW-0547">Nucleotide-binding</keyword>
<feature type="domain" description="Histidine kinase" evidence="10">
    <location>
        <begin position="560"/>
        <end position="656"/>
    </location>
</feature>
<dbReference type="AlphaFoldDB" id="A0AAU8J5W5"/>
<dbReference type="InterPro" id="IPR036097">
    <property type="entry name" value="HisK_dim/P_sf"/>
</dbReference>
<feature type="domain" description="PAC" evidence="12">
    <location>
        <begin position="316"/>
        <end position="369"/>
    </location>
</feature>
<feature type="domain" description="PAS" evidence="11">
    <location>
        <begin position="264"/>
        <end position="313"/>
    </location>
</feature>
<keyword evidence="3" id="KW-0597">Phosphoprotein</keyword>
<dbReference type="GO" id="GO:0000155">
    <property type="term" value="F:phosphorelay sensor kinase activity"/>
    <property type="evidence" value="ECO:0007669"/>
    <property type="project" value="InterPro"/>
</dbReference>
<dbReference type="NCBIfam" id="TIGR00229">
    <property type="entry name" value="sensory_box"/>
    <property type="match status" value="1"/>
</dbReference>
<evidence type="ECO:0000256" key="2">
    <source>
        <dbReference type="ARBA" id="ARBA00012438"/>
    </source>
</evidence>
<dbReference type="Gene3D" id="1.10.287.130">
    <property type="match status" value="1"/>
</dbReference>
<dbReference type="SMART" id="SM00388">
    <property type="entry name" value="HisKA"/>
    <property type="match status" value="1"/>
</dbReference>
<dbReference type="Gene3D" id="3.30.450.20">
    <property type="entry name" value="PAS domain"/>
    <property type="match status" value="1"/>
</dbReference>
<keyword evidence="8" id="KW-0902">Two-component regulatory system</keyword>
<keyword evidence="4" id="KW-0808">Transferase</keyword>
<dbReference type="Pfam" id="PF01590">
    <property type="entry name" value="GAF"/>
    <property type="match status" value="1"/>
</dbReference>
<dbReference type="InterPro" id="IPR000700">
    <property type="entry name" value="PAS-assoc_C"/>
</dbReference>
<dbReference type="PROSITE" id="PS50113">
    <property type="entry name" value="PAC"/>
    <property type="match status" value="1"/>
</dbReference>
<keyword evidence="9" id="KW-0472">Membrane</keyword>
<comment type="catalytic activity">
    <reaction evidence="1">
        <text>ATP + protein L-histidine = ADP + protein N-phospho-L-histidine.</text>
        <dbReference type="EC" id="2.7.13.3"/>
    </reaction>
</comment>
<dbReference type="RefSeq" id="WP_354634574.1">
    <property type="nucleotide sequence ID" value="NZ_CP159837.1"/>
</dbReference>
<evidence type="ECO:0000259" key="12">
    <source>
        <dbReference type="PROSITE" id="PS50113"/>
    </source>
</evidence>
<dbReference type="FunFam" id="1.10.287.130:FF:000002">
    <property type="entry name" value="Two-component osmosensing histidine kinase"/>
    <property type="match status" value="1"/>
</dbReference>
<dbReference type="SMART" id="SM00065">
    <property type="entry name" value="GAF"/>
    <property type="match status" value="1"/>
</dbReference>
<dbReference type="EMBL" id="CP159837">
    <property type="protein sequence ID" value="XCM34474.1"/>
    <property type="molecule type" value="Genomic_DNA"/>
</dbReference>
<dbReference type="InterPro" id="IPR003661">
    <property type="entry name" value="HisK_dim/P_dom"/>
</dbReference>
<dbReference type="InterPro" id="IPR001610">
    <property type="entry name" value="PAC"/>
</dbReference>
<sequence>MKLRQKTFLVMGAALISTQGLIYLIAWQLIFRPIHKWQLQQAQPQGEVMVEHLINVPIDVPTQLALVDRQLNFLDLSLQIKQLLPNPLPNSLPNSPSEIPIAGLIETASGLLLIPLQSAIASDKISLPDIARKSSLLFLRVNSDRRRLISEGSLPWIFFGLGLGFNVVILILLARMRRQKLSQIQAKVTTILDIVAAENRLSSINTSSIKSAIASPEKVSPILAALSQIEAEFTQIKQAKKQIESYYNAIADYGNCLITRQTLDGVFLYVSSGCRKLLGYQPEEIIGISVEDLLHPEDVTQVNRAYTIIKEKPVTLTFSHRYQRKSGDYIWLETTSKVLADSSSPENLELLWISHDITNRHQTESELEYNQESIRQLYRITSDPQLDFSQKIAQLLAMGCRHFSLNVGILSQIEDNNYTAIACHFEPAEISGKLPEKIASGQRISLNKTYCKKTYQAQKIVYFESLMVSPWHSESINSILDQKAYLGCPVMVNEKIYGTLSFFSSQPREIPFKSQDQELLQLMAQWIGTELQRIQAAEKIAQMRDEAIAATQAKSEFLATMSHEIRTPMNAVIGLTSLLLDTPLTSEQKDFVTTIQNSGDALLTIINDILDFSKMEAGKMDLEYQPFYLEDCIEDTIELLASKANYKGLELGYIID</sequence>
<dbReference type="SUPFAM" id="SSF55785">
    <property type="entry name" value="PYP-like sensor domain (PAS domain)"/>
    <property type="match status" value="1"/>
</dbReference>
<evidence type="ECO:0000256" key="1">
    <source>
        <dbReference type="ARBA" id="ARBA00000085"/>
    </source>
</evidence>
<dbReference type="GO" id="GO:0005524">
    <property type="term" value="F:ATP binding"/>
    <property type="evidence" value="ECO:0007669"/>
    <property type="project" value="UniProtKB-KW"/>
</dbReference>
<name>A0AAU8J5W5_9CYAN</name>
<dbReference type="PANTHER" id="PTHR45339">
    <property type="entry name" value="HYBRID SIGNAL TRANSDUCTION HISTIDINE KINASE J"/>
    <property type="match status" value="1"/>
</dbReference>
<dbReference type="InterPro" id="IPR035965">
    <property type="entry name" value="PAS-like_dom_sf"/>
</dbReference>